<keyword evidence="5" id="KW-1185">Reference proteome</keyword>
<dbReference type="FunFam" id="3.40.50.300:FF:000587">
    <property type="entry name" value="von Willebrand factor A domain containing 8"/>
    <property type="match status" value="1"/>
</dbReference>
<evidence type="ECO:0000259" key="2">
    <source>
        <dbReference type="Pfam" id="PF07728"/>
    </source>
</evidence>
<feature type="region of interest" description="Disordered" evidence="1">
    <location>
        <begin position="1527"/>
        <end position="1568"/>
    </location>
</feature>
<reference evidence="3" key="1">
    <citation type="submission" date="2022-10" db="EMBL/GenBank/DDBJ databases">
        <authorList>
            <person name="Chen Y."/>
            <person name="Dougan E. K."/>
            <person name="Chan C."/>
            <person name="Rhodes N."/>
            <person name="Thang M."/>
        </authorList>
    </citation>
    <scope>NUCLEOTIDE SEQUENCE</scope>
</reference>
<feature type="domain" description="ATPase dynein-related AAA" evidence="2">
    <location>
        <begin position="742"/>
        <end position="870"/>
    </location>
</feature>
<dbReference type="EMBL" id="CAMXCT020006721">
    <property type="protein sequence ID" value="CAL1172301.1"/>
    <property type="molecule type" value="Genomic_DNA"/>
</dbReference>
<dbReference type="GO" id="GO:0005524">
    <property type="term" value="F:ATP binding"/>
    <property type="evidence" value="ECO:0007669"/>
    <property type="project" value="InterPro"/>
</dbReference>
<dbReference type="PANTHER" id="PTHR21610">
    <property type="entry name" value="VON WILLEBRAND FACTOR A DOMAIN-CONTAINING PROTEIN 8"/>
    <property type="match status" value="1"/>
</dbReference>
<sequence length="1768" mass="196519">MNRLKQVANSLQNPARPELVPSGYEKRCGLLHSEWAYEHLRWMIQKDSLGQDIFLLGSHSPLRRWLAFRFCEVLGRECEFLALTPDTSEVDLKSRRELRAVDGLQGALEVVWFDQAVVRAALFGRVLVLEGLEKAERNVLPVLNNLLENREMQLEDGRFLVAPQRYDRLVKEGKDAGQLNLVRVHEDFRVVALGVPSPPFPGNPLDPPLRSRFQARHVARAPADLLLQRLHSEAPKAPAEVLQQLLKFYETLWELMQAQGSTSGMEVRSMAFSAPCYPSEESVISAAKLLNQLPQLPLHAVIQRIFPFQMESGLLNSAMAKLVTTILPTEGEEKMDIMGVVPASPGNVRVQLRCGEALTEVRCQGGDGECSVDSRLPAFQMQLLSEMVAAASTGQDLCIIGPRGEGKTFLAQHLARCLGYSQIHTLFLHEEMTARDLFQRRTTNEKGESIWEPSPLLRAMEHGGLCVLDGLQQLRPMTLSALAPLIQDREVTLYDGVRFISAWRWQHLQGAASMAMAELRRRGTRMTHPSFRMVALATPARAKGWLTNEVLQLFHFFVLPRNVDLQPVLWRSVPLCPKDLVQRLLQLRNELLEASLDARSPLWTGQNPLDTQGAIHPIVTLSLRSLLRAARVATGNTTQDVADYLQSALMMDFMPPNESGALVKILQSAGFSLRSRLVRLREAAGMAIVPAAPGEMLRIGAVQLKVLAPKESALIPETEFFDNPQQTLSLHDMLRDMAAQEHLLLMGNQGVGKNKLIDRLLMLLHREREYIQLHRDTTVGSLTLVPTLRNGVVSFDDSPLVKAMLHGRVLVIDEFDKAPTEVVLTLKGLLQDGEILLVDGRRFVKCVAASMDASPIHPNFQVVALANRPGYPFLGNDFFREMGDCFACHAIQNPDEESEVAMLQSYAPDVSLELLHLLSSSFTELRALVEAGKLSYPYSTRELVNLVRHLQQFPEDSLAEVMENVFAFDVYDPELRRLVLEVFQRHGLALDPVNPVDPARGRGLRPRQLLQLLAPRICGQLRRGEGAPEPVTVKSCSLQRQWRRRWRGVADQPGDAGAEWQPLELHSARARRFSEEELWFRMGSVTKDGVLIRGQNPLTGSWLGNLLSMAAAESTLCVLSSQMILDVYDLKTKQCRQLPLAANGHRALHGVTANNTAMVALPGEGCLCAYDARQGSLLRIWPRSGEAEAFQLTLASHGAVKLQPWHGELLIYAEGGQELVVADMEGAAARLEVHLTGGLRSVDVLSDCRLMLSSSTERLELTWPGNSTGRMDVKVVSVTLDVDPHFVSHPLPASQLQLPDHLQSSMGGHSHGHVMSDGSIGSSGRHGLLSLGLDLGMASTPIWEYPRREALLAYLRSQMEAEDFALEVDVALVSCWHSASNSLISVFSPVGDSPLRARYGMLYLEALNVSSSMLRRVLLGKVPGLGSQSQAQPGPGTDSSLADQGLLLTRRKVPDRVQHVEMPQCLAVCELEDGRLALLFADSHVRILELRADSLALQEALYSSMLGRPGKEDPEMVEENLEFDELEEGEDDLEDFEDDGQDDDSTNDGAGASGGRSGKSDAKRAEAEKVIKEARERAAEVRKIQKMKLELKDFDHAKYDELFKVVEKEIMQLRVILQSIEARERERTWLRGKVLGEFDDNKIVDLAIGEKNVFKRRGQREDHSFLQALPKRLSFVVDVSGSMAVFNGDGRLDRLMATMVMMMESLVGLEHKYIYEIIGHSGESDWLPFVKMGEAPKDRVERYAVIEAMTDHAATARSGDNTLSAGVT</sequence>
<evidence type="ECO:0000256" key="1">
    <source>
        <dbReference type="SAM" id="MobiDB-lite"/>
    </source>
</evidence>
<dbReference type="InterPro" id="IPR027417">
    <property type="entry name" value="P-loop_NTPase"/>
</dbReference>
<dbReference type="EMBL" id="CAMXCT010006721">
    <property type="protein sequence ID" value="CAI4018926.1"/>
    <property type="molecule type" value="Genomic_DNA"/>
</dbReference>
<reference evidence="4 5" key="2">
    <citation type="submission" date="2024-05" db="EMBL/GenBank/DDBJ databases">
        <authorList>
            <person name="Chen Y."/>
            <person name="Shah S."/>
            <person name="Dougan E. K."/>
            <person name="Thang M."/>
            <person name="Chan C."/>
        </authorList>
    </citation>
    <scope>NUCLEOTIDE SEQUENCE [LARGE SCALE GENOMIC DNA]</scope>
</reference>
<dbReference type="Gene3D" id="3.40.50.300">
    <property type="entry name" value="P-loop containing nucleotide triphosphate hydrolases"/>
    <property type="match status" value="3"/>
</dbReference>
<dbReference type="InterPro" id="IPR011704">
    <property type="entry name" value="ATPase_dyneun-rel_AAA"/>
</dbReference>
<comment type="caution">
    <text evidence="3">The sequence shown here is derived from an EMBL/GenBank/DDBJ whole genome shotgun (WGS) entry which is preliminary data.</text>
</comment>
<dbReference type="GO" id="GO:0016887">
    <property type="term" value="F:ATP hydrolysis activity"/>
    <property type="evidence" value="ECO:0007669"/>
    <property type="project" value="InterPro"/>
</dbReference>
<dbReference type="Pfam" id="PF07728">
    <property type="entry name" value="AAA_5"/>
    <property type="match status" value="3"/>
</dbReference>
<dbReference type="EMBL" id="CAMXCT030006721">
    <property type="protein sequence ID" value="CAL4806238.1"/>
    <property type="molecule type" value="Genomic_DNA"/>
</dbReference>
<proteinExistence type="predicted"/>
<name>A0A9P1GQD5_9DINO</name>
<dbReference type="PANTHER" id="PTHR21610:SF9">
    <property type="entry name" value="VON WILLEBRAND FACTOR A DOMAIN-CONTAINING PROTEIN 8"/>
    <property type="match status" value="1"/>
</dbReference>
<feature type="compositionally biased region" description="Basic and acidic residues" evidence="1">
    <location>
        <begin position="1558"/>
        <end position="1568"/>
    </location>
</feature>
<accession>A0A9P1GQD5</accession>
<evidence type="ECO:0000313" key="5">
    <source>
        <dbReference type="Proteomes" id="UP001152797"/>
    </source>
</evidence>
<dbReference type="OrthoDB" id="5186at2759"/>
<evidence type="ECO:0000313" key="3">
    <source>
        <dbReference type="EMBL" id="CAI4018926.1"/>
    </source>
</evidence>
<gene>
    <name evidence="3" type="ORF">C1SCF055_LOCUS43456</name>
</gene>
<organism evidence="3">
    <name type="scientific">Cladocopium goreaui</name>
    <dbReference type="NCBI Taxonomy" id="2562237"/>
    <lineage>
        <taxon>Eukaryota</taxon>
        <taxon>Sar</taxon>
        <taxon>Alveolata</taxon>
        <taxon>Dinophyceae</taxon>
        <taxon>Suessiales</taxon>
        <taxon>Symbiodiniaceae</taxon>
        <taxon>Cladocopium</taxon>
    </lineage>
</organism>
<feature type="domain" description="ATPase dynein-related AAA" evidence="2">
    <location>
        <begin position="396"/>
        <end position="541"/>
    </location>
</feature>
<dbReference type="SUPFAM" id="SSF52540">
    <property type="entry name" value="P-loop containing nucleoside triphosphate hydrolases"/>
    <property type="match status" value="3"/>
</dbReference>
<dbReference type="Proteomes" id="UP001152797">
    <property type="component" value="Unassembled WGS sequence"/>
</dbReference>
<feature type="compositionally biased region" description="Acidic residues" evidence="1">
    <location>
        <begin position="1527"/>
        <end position="1546"/>
    </location>
</feature>
<feature type="domain" description="ATPase dynein-related AAA" evidence="2">
    <location>
        <begin position="52"/>
        <end position="213"/>
    </location>
</feature>
<protein>
    <submittedName>
        <fullName evidence="4">von Willebrand factor A domain-containing protein 8</fullName>
    </submittedName>
</protein>
<evidence type="ECO:0000313" key="4">
    <source>
        <dbReference type="EMBL" id="CAL4806238.1"/>
    </source>
</evidence>
<dbReference type="GO" id="GO:0005737">
    <property type="term" value="C:cytoplasm"/>
    <property type="evidence" value="ECO:0007669"/>
    <property type="project" value="TreeGrafter"/>
</dbReference>
<dbReference type="InterPro" id="IPR039891">
    <property type="entry name" value="VWA8"/>
</dbReference>